<dbReference type="CDD" id="cd00303">
    <property type="entry name" value="retropepsin_like"/>
    <property type="match status" value="1"/>
</dbReference>
<dbReference type="SUPFAM" id="SSF57756">
    <property type="entry name" value="Retrovirus zinc finger-like domains"/>
    <property type="match status" value="1"/>
</dbReference>
<dbReference type="EMBL" id="SMMG02000002">
    <property type="protein sequence ID" value="KAA3484736.1"/>
    <property type="molecule type" value="Genomic_DNA"/>
</dbReference>
<feature type="region of interest" description="Disordered" evidence="2">
    <location>
        <begin position="1"/>
        <end position="32"/>
    </location>
</feature>
<dbReference type="PANTHER" id="PTHR15503:SF45">
    <property type="entry name" value="RNA-DIRECTED DNA POLYMERASE HOMOLOG"/>
    <property type="match status" value="1"/>
</dbReference>
<dbReference type="Proteomes" id="UP000325315">
    <property type="component" value="Unassembled WGS sequence"/>
</dbReference>
<dbReference type="GO" id="GO:0008270">
    <property type="term" value="F:zinc ion binding"/>
    <property type="evidence" value="ECO:0007669"/>
    <property type="project" value="UniProtKB-KW"/>
</dbReference>
<dbReference type="Gene3D" id="4.10.60.10">
    <property type="entry name" value="Zinc finger, CCHC-type"/>
    <property type="match status" value="1"/>
</dbReference>
<feature type="region of interest" description="Disordered" evidence="2">
    <location>
        <begin position="164"/>
        <end position="205"/>
    </location>
</feature>
<gene>
    <name evidence="4" type="ORF">EPI10_006802</name>
</gene>
<keyword evidence="1" id="KW-0862">Zinc</keyword>
<feature type="compositionally biased region" description="Basic residues" evidence="2">
    <location>
        <begin position="1"/>
        <end position="11"/>
    </location>
</feature>
<dbReference type="InterPro" id="IPR001878">
    <property type="entry name" value="Znf_CCHC"/>
</dbReference>
<dbReference type="SUPFAM" id="SSF56672">
    <property type="entry name" value="DNA/RNA polymerases"/>
    <property type="match status" value="1"/>
</dbReference>
<proteinExistence type="predicted"/>
<dbReference type="InterPro" id="IPR043502">
    <property type="entry name" value="DNA/RNA_pol_sf"/>
</dbReference>
<evidence type="ECO:0000313" key="5">
    <source>
        <dbReference type="Proteomes" id="UP000325315"/>
    </source>
</evidence>
<name>A0A5B6WTU6_9ROSI</name>
<comment type="caution">
    <text evidence="4">The sequence shown here is derived from an EMBL/GenBank/DDBJ whole genome shotgun (WGS) entry which is preliminary data.</text>
</comment>
<dbReference type="GO" id="GO:0003676">
    <property type="term" value="F:nucleic acid binding"/>
    <property type="evidence" value="ECO:0007669"/>
    <property type="project" value="InterPro"/>
</dbReference>
<reference evidence="5" key="1">
    <citation type="journal article" date="2019" name="Plant Biotechnol. J.">
        <title>Genome sequencing of the Australian wild diploid species Gossypium australe highlights disease resistance and delayed gland morphogenesis.</title>
        <authorList>
            <person name="Cai Y."/>
            <person name="Cai X."/>
            <person name="Wang Q."/>
            <person name="Wang P."/>
            <person name="Zhang Y."/>
            <person name="Cai C."/>
            <person name="Xu Y."/>
            <person name="Wang K."/>
            <person name="Zhou Z."/>
            <person name="Wang C."/>
            <person name="Geng S."/>
            <person name="Li B."/>
            <person name="Dong Q."/>
            <person name="Hou Y."/>
            <person name="Wang H."/>
            <person name="Ai P."/>
            <person name="Liu Z."/>
            <person name="Yi F."/>
            <person name="Sun M."/>
            <person name="An G."/>
            <person name="Cheng J."/>
            <person name="Zhang Y."/>
            <person name="Shi Q."/>
            <person name="Xie Y."/>
            <person name="Shi X."/>
            <person name="Chang Y."/>
            <person name="Huang F."/>
            <person name="Chen Y."/>
            <person name="Hong S."/>
            <person name="Mi L."/>
            <person name="Sun Q."/>
            <person name="Zhang L."/>
            <person name="Zhou B."/>
            <person name="Peng R."/>
            <person name="Zhang X."/>
            <person name="Liu F."/>
        </authorList>
    </citation>
    <scope>NUCLEOTIDE SEQUENCE [LARGE SCALE GENOMIC DNA]</scope>
    <source>
        <strain evidence="5">cv. PA1801</strain>
    </source>
</reference>
<sequence length="612" mass="68856">MSTRGHGRGRVVRGCDRGRSVGSEPLESAHGSENDAMLHVLERVAGASMGLEAQKSVSERLRANGAEMFRGVSGVAPNVAECWLKVVERIMDDLDFTVEEKLKRVVSLLRDEAYQWWLTVRDDHEHCVRFQDGLRDELRVLIAPQREREFAVLVEKAKIAEEVKRSENQNQEKDRGKNKRNFGSSGSPGGFQKRPRLDGPSRVVRPVVDSRPQSCARCGKFHSGECWTNNRGCFKCGSTDHRVRDCPQELGRARPVGQNYVQPGRGGQQPQRDRGPSKGGNSFGRGRRAPGRGARNTDARQPSTVSGTLNIDSKIASREMNVLSSSGQSVVVNKLFRKVPLEVQGVVFSADLMELPFGEFDLILDMDWLVKYRANLDCAAKRMVLKTPEDNEVLVLGEKQNYLSNVVSALKAKRMVRKGCEAFLTFVSALEAKELSVGDVRTVKGFSDVFLEELPGLPPDREVEFGIDLLSGIAPMSIAPYRMALKEKKDRSMRMCIDYRQLNKLTIKNKYPLPRIDDLFDQLRVLGDAVRIDEFTSCVYGYDEPSLPTLSGSILREKKLYAKFSKCEFWLKEVAFLGHVSAEGIRVDPRKIEAVLDWKSPRMWQKFEVFLV</sequence>
<dbReference type="Gene3D" id="2.40.70.10">
    <property type="entry name" value="Acid Proteases"/>
    <property type="match status" value="1"/>
</dbReference>
<dbReference type="Pfam" id="PF00098">
    <property type="entry name" value="zf-CCHC"/>
    <property type="match status" value="1"/>
</dbReference>
<evidence type="ECO:0000256" key="2">
    <source>
        <dbReference type="SAM" id="MobiDB-lite"/>
    </source>
</evidence>
<evidence type="ECO:0000313" key="4">
    <source>
        <dbReference type="EMBL" id="KAA3484736.1"/>
    </source>
</evidence>
<dbReference type="InterPro" id="IPR032567">
    <property type="entry name" value="RTL1-rel"/>
</dbReference>
<dbReference type="SMART" id="SM00343">
    <property type="entry name" value="ZnF_C2HC"/>
    <property type="match status" value="1"/>
</dbReference>
<keyword evidence="5" id="KW-1185">Reference proteome</keyword>
<organism evidence="4 5">
    <name type="scientific">Gossypium australe</name>
    <dbReference type="NCBI Taxonomy" id="47621"/>
    <lineage>
        <taxon>Eukaryota</taxon>
        <taxon>Viridiplantae</taxon>
        <taxon>Streptophyta</taxon>
        <taxon>Embryophyta</taxon>
        <taxon>Tracheophyta</taxon>
        <taxon>Spermatophyta</taxon>
        <taxon>Magnoliopsida</taxon>
        <taxon>eudicotyledons</taxon>
        <taxon>Gunneridae</taxon>
        <taxon>Pentapetalae</taxon>
        <taxon>rosids</taxon>
        <taxon>malvids</taxon>
        <taxon>Malvales</taxon>
        <taxon>Malvaceae</taxon>
        <taxon>Malvoideae</taxon>
        <taxon>Gossypium</taxon>
    </lineage>
</organism>
<feature type="compositionally biased region" description="Polar residues" evidence="2">
    <location>
        <begin position="299"/>
        <end position="311"/>
    </location>
</feature>
<evidence type="ECO:0000256" key="1">
    <source>
        <dbReference type="PROSITE-ProRule" id="PRU00047"/>
    </source>
</evidence>
<evidence type="ECO:0000259" key="3">
    <source>
        <dbReference type="PROSITE" id="PS50158"/>
    </source>
</evidence>
<keyword evidence="1" id="KW-0479">Metal-binding</keyword>
<keyword evidence="1" id="KW-0863">Zinc-finger</keyword>
<dbReference type="AlphaFoldDB" id="A0A5B6WTU6"/>
<feature type="domain" description="CCHC-type" evidence="3">
    <location>
        <begin position="233"/>
        <end position="248"/>
    </location>
</feature>
<dbReference type="Pfam" id="PF08284">
    <property type="entry name" value="RVP_2"/>
    <property type="match status" value="1"/>
</dbReference>
<dbReference type="PANTHER" id="PTHR15503">
    <property type="entry name" value="LDOC1 RELATED"/>
    <property type="match status" value="1"/>
</dbReference>
<dbReference type="InterPro" id="IPR043128">
    <property type="entry name" value="Rev_trsase/Diguanyl_cyclase"/>
</dbReference>
<accession>A0A5B6WTU6</accession>
<dbReference type="OrthoDB" id="10019697at2759"/>
<dbReference type="Gene3D" id="3.30.70.270">
    <property type="match status" value="2"/>
</dbReference>
<dbReference type="PROSITE" id="PS50158">
    <property type="entry name" value="ZF_CCHC"/>
    <property type="match status" value="1"/>
</dbReference>
<feature type="compositionally biased region" description="Basic and acidic residues" evidence="2">
    <location>
        <begin position="164"/>
        <end position="175"/>
    </location>
</feature>
<feature type="region of interest" description="Disordered" evidence="2">
    <location>
        <begin position="254"/>
        <end position="311"/>
    </location>
</feature>
<protein>
    <submittedName>
        <fullName evidence="4">DNA/RNA polymerases superfamily protein</fullName>
    </submittedName>
</protein>
<dbReference type="InterPro" id="IPR036875">
    <property type="entry name" value="Znf_CCHC_sf"/>
</dbReference>
<dbReference type="InterPro" id="IPR021109">
    <property type="entry name" value="Peptidase_aspartic_dom_sf"/>
</dbReference>
<dbReference type="Gene3D" id="3.10.10.10">
    <property type="entry name" value="HIV Type 1 Reverse Transcriptase, subunit A, domain 1"/>
    <property type="match status" value="1"/>
</dbReference>